<dbReference type="Proteomes" id="UP000245942">
    <property type="component" value="Unassembled WGS sequence"/>
</dbReference>
<dbReference type="Gene3D" id="3.20.180.10">
    <property type="entry name" value="PNP-oxidase-like"/>
    <property type="match status" value="1"/>
</dbReference>
<sequence>MNPLQPFSPPTQGTPSDFLPALNHMNADHQPSLRAIVQNHLSLPRPPQSAQLTTIDSKGFEVEYEMMESFWGAKRRSGVRIGWKGKGEEGEVRVQGGGKEVRERMVRLVKEAEAGRNKKYPILYSPPPDLPISLLLLTFLLYISKPSHTPTSLYNSPQALKILHEGIPFLLKYLGIAHVVEALGMLFWSLLRRGASPGVALLWAATTLPVGFPLFFRFKQLNPSAKLQDKGVKPKSQ</sequence>
<evidence type="ECO:0000256" key="1">
    <source>
        <dbReference type="SAM" id="Phobius"/>
    </source>
</evidence>
<dbReference type="RefSeq" id="XP_025348145.1">
    <property type="nucleotide sequence ID" value="XM_025492381.1"/>
</dbReference>
<keyword evidence="4" id="KW-1185">Reference proteome</keyword>
<dbReference type="AlphaFoldDB" id="A0A316UD56"/>
<feature type="domain" description="DUF2470" evidence="2">
    <location>
        <begin position="21"/>
        <end position="83"/>
    </location>
</feature>
<dbReference type="InterPro" id="IPR019595">
    <property type="entry name" value="DUF2470"/>
</dbReference>
<accession>A0A316UD56</accession>
<evidence type="ECO:0000313" key="3">
    <source>
        <dbReference type="EMBL" id="PWN20985.1"/>
    </source>
</evidence>
<dbReference type="GeneID" id="37014115"/>
<keyword evidence="1" id="KW-0812">Transmembrane</keyword>
<reference evidence="3 4" key="1">
    <citation type="journal article" date="2018" name="Mol. Biol. Evol.">
        <title>Broad Genomic Sampling Reveals a Smut Pathogenic Ancestry of the Fungal Clade Ustilaginomycotina.</title>
        <authorList>
            <person name="Kijpornyongpan T."/>
            <person name="Mondo S.J."/>
            <person name="Barry K."/>
            <person name="Sandor L."/>
            <person name="Lee J."/>
            <person name="Lipzen A."/>
            <person name="Pangilinan J."/>
            <person name="LaButti K."/>
            <person name="Hainaut M."/>
            <person name="Henrissat B."/>
            <person name="Grigoriev I.V."/>
            <person name="Spatafora J.W."/>
            <person name="Aime M.C."/>
        </authorList>
    </citation>
    <scope>NUCLEOTIDE SEQUENCE [LARGE SCALE GENOMIC DNA]</scope>
    <source>
        <strain evidence="3 4">MCA 4718</strain>
    </source>
</reference>
<dbReference type="OrthoDB" id="5553410at2759"/>
<name>A0A316UD56_9BASI</name>
<dbReference type="InterPro" id="IPR037119">
    <property type="entry name" value="Haem_oxidase_HugZ-like_sf"/>
</dbReference>
<protein>
    <recommendedName>
        <fullName evidence="2">DUF2470 domain-containing protein</fullName>
    </recommendedName>
</protein>
<proteinExistence type="predicted"/>
<evidence type="ECO:0000259" key="2">
    <source>
        <dbReference type="Pfam" id="PF10615"/>
    </source>
</evidence>
<gene>
    <name evidence="3" type="ORF">BCV69DRAFT_282486</name>
</gene>
<dbReference type="Pfam" id="PF10615">
    <property type="entry name" value="DUF2470"/>
    <property type="match status" value="1"/>
</dbReference>
<feature type="transmembrane region" description="Helical" evidence="1">
    <location>
        <begin position="197"/>
        <end position="216"/>
    </location>
</feature>
<organism evidence="3 4">
    <name type="scientific">Pseudomicrostroma glucosiphilum</name>
    <dbReference type="NCBI Taxonomy" id="1684307"/>
    <lineage>
        <taxon>Eukaryota</taxon>
        <taxon>Fungi</taxon>
        <taxon>Dikarya</taxon>
        <taxon>Basidiomycota</taxon>
        <taxon>Ustilaginomycotina</taxon>
        <taxon>Exobasidiomycetes</taxon>
        <taxon>Microstromatales</taxon>
        <taxon>Microstromatales incertae sedis</taxon>
        <taxon>Pseudomicrostroma</taxon>
    </lineage>
</organism>
<evidence type="ECO:0000313" key="4">
    <source>
        <dbReference type="Proteomes" id="UP000245942"/>
    </source>
</evidence>
<dbReference type="EMBL" id="KZ819326">
    <property type="protein sequence ID" value="PWN20985.1"/>
    <property type="molecule type" value="Genomic_DNA"/>
</dbReference>
<keyword evidence="1" id="KW-0472">Membrane</keyword>
<keyword evidence="1" id="KW-1133">Transmembrane helix</keyword>